<evidence type="ECO:0000313" key="2">
    <source>
        <dbReference type="EMBL" id="SVE51812.1"/>
    </source>
</evidence>
<organism evidence="2">
    <name type="scientific">marine metagenome</name>
    <dbReference type="NCBI Taxonomy" id="408172"/>
    <lineage>
        <taxon>unclassified sequences</taxon>
        <taxon>metagenomes</taxon>
        <taxon>ecological metagenomes</taxon>
    </lineage>
</organism>
<feature type="compositionally biased region" description="Polar residues" evidence="1">
    <location>
        <begin position="150"/>
        <end position="160"/>
    </location>
</feature>
<gene>
    <name evidence="2" type="ORF">METZ01_LOCUS504666</name>
</gene>
<proteinExistence type="predicted"/>
<reference evidence="2" key="1">
    <citation type="submission" date="2018-05" db="EMBL/GenBank/DDBJ databases">
        <authorList>
            <person name="Lanie J.A."/>
            <person name="Ng W.-L."/>
            <person name="Kazmierczak K.M."/>
            <person name="Andrzejewski T.M."/>
            <person name="Davidsen T.M."/>
            <person name="Wayne K.J."/>
            <person name="Tettelin H."/>
            <person name="Glass J.I."/>
            <person name="Rusch D."/>
            <person name="Podicherti R."/>
            <person name="Tsui H.-C.T."/>
            <person name="Winkler M.E."/>
        </authorList>
    </citation>
    <scope>NUCLEOTIDE SEQUENCE</scope>
</reference>
<protein>
    <submittedName>
        <fullName evidence="2">Uncharacterized protein</fullName>
    </submittedName>
</protein>
<sequence length="160" mass="17408">YGNKGNRPPKLPKKPARLVHIEPRGSEKTHSSGGGKRHMTASGTFSLTELAKTEKYKPLLEGERLPTRITVSYQFDEDGRVGSSEDSYAKLSLTSKLRGSFKVTNDSSGSLIIDGPVGDDEELIEVKSDPYDSDYTGQIKFGFGPIPRSDPNTESVDSDG</sequence>
<accession>A0A383E4P7</accession>
<feature type="non-terminal residue" evidence="2">
    <location>
        <position position="1"/>
    </location>
</feature>
<feature type="region of interest" description="Disordered" evidence="1">
    <location>
        <begin position="140"/>
        <end position="160"/>
    </location>
</feature>
<dbReference type="AlphaFoldDB" id="A0A383E4P7"/>
<feature type="region of interest" description="Disordered" evidence="1">
    <location>
        <begin position="1"/>
        <end position="45"/>
    </location>
</feature>
<evidence type="ECO:0000256" key="1">
    <source>
        <dbReference type="SAM" id="MobiDB-lite"/>
    </source>
</evidence>
<feature type="compositionally biased region" description="Basic and acidic residues" evidence="1">
    <location>
        <begin position="19"/>
        <end position="30"/>
    </location>
</feature>
<dbReference type="EMBL" id="UINC01222855">
    <property type="protein sequence ID" value="SVE51812.1"/>
    <property type="molecule type" value="Genomic_DNA"/>
</dbReference>
<name>A0A383E4P7_9ZZZZ</name>